<dbReference type="InterPro" id="IPR009078">
    <property type="entry name" value="Ferritin-like_SF"/>
</dbReference>
<dbReference type="InterPro" id="IPR012347">
    <property type="entry name" value="Ferritin-like"/>
</dbReference>
<dbReference type="InterPro" id="IPR007814">
    <property type="entry name" value="PaaA_PaaC"/>
</dbReference>
<dbReference type="SUPFAM" id="SSF47240">
    <property type="entry name" value="Ferritin-like"/>
    <property type="match status" value="1"/>
</dbReference>
<dbReference type="Pfam" id="PF05138">
    <property type="entry name" value="PaaA_PaaC"/>
    <property type="match status" value="1"/>
</dbReference>
<protein>
    <submittedName>
        <fullName evidence="1">Phenylacetate-CoA oxygenase subunit PaaI</fullName>
    </submittedName>
</protein>
<dbReference type="InterPro" id="IPR052703">
    <property type="entry name" value="Aromatic_CoA_ox/epox"/>
</dbReference>
<organism evidence="1 2">
    <name type="scientific">Candidatus Nephthysia bennettiae</name>
    <dbReference type="NCBI Taxonomy" id="3127016"/>
    <lineage>
        <taxon>Bacteria</taxon>
        <taxon>Bacillati</taxon>
        <taxon>Candidatus Dormiibacterota</taxon>
        <taxon>Candidatus Dormibacteria</taxon>
        <taxon>Candidatus Dormibacterales</taxon>
        <taxon>Candidatus Dormibacteraceae</taxon>
        <taxon>Candidatus Nephthysia</taxon>
    </lineage>
</organism>
<dbReference type="PANTHER" id="PTHR30458:SF0">
    <property type="entry name" value="1,2-PHENYLACETYL-COA EPOXIDASE, SUBUNIT C"/>
    <property type="match status" value="1"/>
</dbReference>
<dbReference type="Gene3D" id="1.20.1260.10">
    <property type="match status" value="1"/>
</dbReference>
<gene>
    <name evidence="1" type="ORF">JF922_16850</name>
</gene>
<dbReference type="EMBL" id="JAEKNR010000168">
    <property type="protein sequence ID" value="MBJ7599732.1"/>
    <property type="molecule type" value="Genomic_DNA"/>
</dbReference>
<sequence>MAAANPGFESLLRKGELIESKSEMTPEYLKELKHTLVVSGDTELISAPAYYLAAQRAPSINAFMTGIAIIQDELAHAHIAYHILEELGEDQEQLIFSRDPKSFRYPYAFDVPLESWTELIVANAMYDQAGFCLLGDIHEQCSYGPWKRGLNKVMLEENFHLRNGRTWCKRMSQAGGESREELQGAVDWMFPLTVEWFGLPDSLKMHSTQLDYRLKGKTNDQLRQWWMSLVVPYMEEIGIRVPAHREGADGGDGGETWVLDYPFPCTFDAEAKRWDFGDPCSWDDVLERWRARGPRNAEMVELFQEEFHNYRKTHARA</sequence>
<dbReference type="RefSeq" id="WP_338203331.1">
    <property type="nucleotide sequence ID" value="NZ_JAEKNR010000168.1"/>
</dbReference>
<evidence type="ECO:0000313" key="1">
    <source>
        <dbReference type="EMBL" id="MBJ7599732.1"/>
    </source>
</evidence>
<keyword evidence="2" id="KW-1185">Reference proteome</keyword>
<evidence type="ECO:0000313" key="2">
    <source>
        <dbReference type="Proteomes" id="UP000612893"/>
    </source>
</evidence>
<proteinExistence type="predicted"/>
<dbReference type="AlphaFoldDB" id="A0A934K9K3"/>
<dbReference type="PANTHER" id="PTHR30458">
    <property type="entry name" value="PHENYLACETIC ACID DEGRADATION PROTEIN PAA"/>
    <property type="match status" value="1"/>
</dbReference>
<name>A0A934K9K3_9BACT</name>
<reference evidence="1" key="1">
    <citation type="submission" date="2020-10" db="EMBL/GenBank/DDBJ databases">
        <title>Ca. Dormibacterota MAGs.</title>
        <authorList>
            <person name="Montgomery K."/>
        </authorList>
    </citation>
    <scope>NUCLEOTIDE SEQUENCE [LARGE SCALE GENOMIC DNA]</scope>
    <source>
        <strain evidence="1">SC8812_S17_10</strain>
    </source>
</reference>
<comment type="caution">
    <text evidence="1">The sequence shown here is derived from an EMBL/GenBank/DDBJ whole genome shotgun (WGS) entry which is preliminary data.</text>
</comment>
<dbReference type="Proteomes" id="UP000612893">
    <property type="component" value="Unassembled WGS sequence"/>
</dbReference>
<accession>A0A934K9K3</accession>